<dbReference type="Pfam" id="PF03009">
    <property type="entry name" value="GDPD"/>
    <property type="match status" value="1"/>
</dbReference>
<feature type="signal peptide" evidence="2">
    <location>
        <begin position="1"/>
        <end position="28"/>
    </location>
</feature>
<feature type="compositionally biased region" description="Basic and acidic residues" evidence="1">
    <location>
        <begin position="26"/>
        <end position="35"/>
    </location>
</feature>
<dbReference type="OrthoDB" id="9758957at2"/>
<name>A0A3Q9KX84_STRGD</name>
<proteinExistence type="predicted"/>
<evidence type="ECO:0000259" key="3">
    <source>
        <dbReference type="PROSITE" id="PS51704"/>
    </source>
</evidence>
<dbReference type="PROSITE" id="PS51704">
    <property type="entry name" value="GP_PDE"/>
    <property type="match status" value="1"/>
</dbReference>
<reference evidence="4 6" key="2">
    <citation type="submission" date="2018-12" db="EMBL/GenBank/DDBJ databases">
        <title>Streptomyces griseoviridis F1-27 complete genome.</title>
        <authorList>
            <person name="Mariita R.M."/>
            <person name="Sello J.K."/>
        </authorList>
    </citation>
    <scope>NUCLEOTIDE SEQUENCE [LARGE SCALE GENOMIC DNA]</scope>
    <source>
        <strain evidence="4 6">F1-27</strain>
    </source>
</reference>
<dbReference type="EMBL" id="CP034687">
    <property type="protein sequence ID" value="AZS87926.1"/>
    <property type="molecule type" value="Genomic_DNA"/>
</dbReference>
<feature type="domain" description="GP-PDE" evidence="3">
    <location>
        <begin position="51"/>
        <end position="304"/>
    </location>
</feature>
<dbReference type="KEGG" id="sgd:ELQ87_29655"/>
<reference evidence="5 7" key="1">
    <citation type="submission" date="2018-04" db="EMBL/GenBank/DDBJ databases">
        <title>Complete genome sequences of Streptomyces griseoviridis K61 and characterization of antagonistic properties of biological control agents.</title>
        <authorList>
            <person name="Mariita R.M."/>
            <person name="Sello J.K."/>
        </authorList>
    </citation>
    <scope>NUCLEOTIDE SEQUENCE [LARGE SCALE GENOMIC DNA]</scope>
    <source>
        <strain evidence="5 7">K61</strain>
    </source>
</reference>
<dbReference type="SUPFAM" id="SSF51695">
    <property type="entry name" value="PLC-like phosphodiesterases"/>
    <property type="match status" value="1"/>
</dbReference>
<feature type="chain" id="PRO_5043859539" evidence="2">
    <location>
        <begin position="29"/>
        <end position="307"/>
    </location>
</feature>
<evidence type="ECO:0000313" key="7">
    <source>
        <dbReference type="Proteomes" id="UP000501753"/>
    </source>
</evidence>
<dbReference type="Gene3D" id="3.20.20.190">
    <property type="entry name" value="Phosphatidylinositol (PI) phosphodiesterase"/>
    <property type="match status" value="1"/>
</dbReference>
<feature type="region of interest" description="Disordered" evidence="1">
    <location>
        <begin position="26"/>
        <end position="50"/>
    </location>
</feature>
<dbReference type="EMBL" id="CP029078">
    <property type="protein sequence ID" value="QCN85223.1"/>
    <property type="molecule type" value="Genomic_DNA"/>
</dbReference>
<keyword evidence="2" id="KW-0732">Signal</keyword>
<evidence type="ECO:0000313" key="6">
    <source>
        <dbReference type="Proteomes" id="UP000271291"/>
    </source>
</evidence>
<dbReference type="AlphaFoldDB" id="A0A3Q9KX84"/>
<protein>
    <submittedName>
        <fullName evidence="4">Glycerophosphodiester phosphodiesterase</fullName>
    </submittedName>
</protein>
<gene>
    <name evidence="5" type="ORF">DDJ31_09610</name>
    <name evidence="4" type="ORF">ELQ87_29655</name>
</gene>
<dbReference type="Proteomes" id="UP000501753">
    <property type="component" value="Chromosome"/>
</dbReference>
<dbReference type="GO" id="GO:0006629">
    <property type="term" value="P:lipid metabolic process"/>
    <property type="evidence" value="ECO:0007669"/>
    <property type="project" value="InterPro"/>
</dbReference>
<dbReference type="PANTHER" id="PTHR46211:SF1">
    <property type="entry name" value="GLYCEROPHOSPHODIESTER PHOSPHODIESTERASE, CYTOPLASMIC"/>
    <property type="match status" value="1"/>
</dbReference>
<evidence type="ECO:0000256" key="2">
    <source>
        <dbReference type="SAM" id="SignalP"/>
    </source>
</evidence>
<keyword evidence="7" id="KW-1185">Reference proteome</keyword>
<evidence type="ECO:0000313" key="5">
    <source>
        <dbReference type="EMBL" id="QCN85223.1"/>
    </source>
</evidence>
<dbReference type="InterPro" id="IPR030395">
    <property type="entry name" value="GP_PDE_dom"/>
</dbReference>
<dbReference type="RefSeq" id="WP_127180713.1">
    <property type="nucleotide sequence ID" value="NZ_CP029078.1"/>
</dbReference>
<dbReference type="InterPro" id="IPR017946">
    <property type="entry name" value="PLC-like_Pdiesterase_TIM-brl"/>
</dbReference>
<organism evidence="4 6">
    <name type="scientific">Streptomyces griseoviridis</name>
    <dbReference type="NCBI Taxonomy" id="45398"/>
    <lineage>
        <taxon>Bacteria</taxon>
        <taxon>Bacillati</taxon>
        <taxon>Actinomycetota</taxon>
        <taxon>Actinomycetes</taxon>
        <taxon>Kitasatosporales</taxon>
        <taxon>Streptomycetaceae</taxon>
        <taxon>Streptomyces</taxon>
    </lineage>
</organism>
<feature type="compositionally biased region" description="Pro residues" evidence="1">
    <location>
        <begin position="36"/>
        <end position="49"/>
    </location>
</feature>
<accession>A0A3Q9KX84</accession>
<evidence type="ECO:0000313" key="4">
    <source>
        <dbReference type="EMBL" id="AZS87926.1"/>
    </source>
</evidence>
<sequence length="307" mass="32674">MYVRVVAAAATALLGAATLLLPSSDARARDVDDPPRMPAPSAPSAPPVSAPQVLAHRGASAYAPENTLAAVSRAAGLGSTWVENDVQRTKDGELVVIHDDTLARTTDAARVFPDRAPWKVRDFTAAEIARLDAGSWFGAAFTGTRVPTLARYLRAVERHHQNLLLEIKSPELYPGVERQIVKSLGDQGWLDARHLEHRLVVQSFSVDSLRTVHELEPGLRTAYLGRPATANLPAFASFTDGVNPSFGSLSTGYVNAAHGFTGPHGRPLAVFTWTVNDADTARKAAGLGVDGIITNKPDVIRAALPGS</sequence>
<dbReference type="GO" id="GO:0008081">
    <property type="term" value="F:phosphoric diester hydrolase activity"/>
    <property type="evidence" value="ECO:0007669"/>
    <property type="project" value="InterPro"/>
</dbReference>
<dbReference type="PANTHER" id="PTHR46211">
    <property type="entry name" value="GLYCEROPHOSPHORYL DIESTER PHOSPHODIESTERASE"/>
    <property type="match status" value="1"/>
</dbReference>
<dbReference type="Proteomes" id="UP000271291">
    <property type="component" value="Chromosome"/>
</dbReference>
<evidence type="ECO:0000256" key="1">
    <source>
        <dbReference type="SAM" id="MobiDB-lite"/>
    </source>
</evidence>